<name>A0ABU0E6C3_9FIRM</name>
<dbReference type="Proteomes" id="UP001230220">
    <property type="component" value="Unassembled WGS sequence"/>
</dbReference>
<reference evidence="1 2" key="1">
    <citation type="submission" date="2023-07" db="EMBL/GenBank/DDBJ databases">
        <title>Genomic Encyclopedia of Type Strains, Phase IV (KMG-IV): sequencing the most valuable type-strain genomes for metagenomic binning, comparative biology and taxonomic classification.</title>
        <authorList>
            <person name="Goeker M."/>
        </authorList>
    </citation>
    <scope>NUCLEOTIDE SEQUENCE [LARGE SCALE GENOMIC DNA]</scope>
    <source>
        <strain evidence="1 2">DSM 16784</strain>
    </source>
</reference>
<dbReference type="RefSeq" id="WP_307410105.1">
    <property type="nucleotide sequence ID" value="NZ_JAUSUR010000007.1"/>
</dbReference>
<evidence type="ECO:0000313" key="2">
    <source>
        <dbReference type="Proteomes" id="UP001230220"/>
    </source>
</evidence>
<evidence type="ECO:0008006" key="3">
    <source>
        <dbReference type="Google" id="ProtNLM"/>
    </source>
</evidence>
<organism evidence="1 2">
    <name type="scientific">Breznakia pachnodae</name>
    <dbReference type="NCBI Taxonomy" id="265178"/>
    <lineage>
        <taxon>Bacteria</taxon>
        <taxon>Bacillati</taxon>
        <taxon>Bacillota</taxon>
        <taxon>Erysipelotrichia</taxon>
        <taxon>Erysipelotrichales</taxon>
        <taxon>Erysipelotrichaceae</taxon>
        <taxon>Breznakia</taxon>
    </lineage>
</organism>
<proteinExistence type="predicted"/>
<protein>
    <recommendedName>
        <fullName evidence="3">Protein involved in plasmid replication-relaxation</fullName>
    </recommendedName>
</protein>
<sequence>MGNKTRPRVDSEDRELMRMIAIYGFVDMCFVYKFYKVGKKQETVERRILQLAQYGYLQIRRTYIPQDYTLDARTGYKAITLGKVGLQAMHVAGYPVTDYRDTLRNAAPYRVYHQVQVATVCECMKRNFNQSADSKFKITRILSEKESCLPKRTNQPDGIILLERKDRDLKGNIAIFIEVERSYASKDRIHSKLSSYATAFDENAYSRHLKIPIIAQRVLFISQTDMQIETIHKKIEQSPHAKEIEILTTKYTDVCERTLEEVYKQPVHNYTYRLLQNMNKHEKDNNVGKPEMSTT</sequence>
<evidence type="ECO:0000313" key="1">
    <source>
        <dbReference type="EMBL" id="MDQ0362462.1"/>
    </source>
</evidence>
<accession>A0ABU0E6C3</accession>
<gene>
    <name evidence="1" type="ORF">J2S15_003216</name>
</gene>
<dbReference type="EMBL" id="JAUSUR010000007">
    <property type="protein sequence ID" value="MDQ0362462.1"/>
    <property type="molecule type" value="Genomic_DNA"/>
</dbReference>
<comment type="caution">
    <text evidence="1">The sequence shown here is derived from an EMBL/GenBank/DDBJ whole genome shotgun (WGS) entry which is preliminary data.</text>
</comment>
<keyword evidence="2" id="KW-1185">Reference proteome</keyword>